<protein>
    <submittedName>
        <fullName evidence="6">Ferric enterobactin esterase</fullName>
    </submittedName>
</protein>
<dbReference type="InterPro" id="IPR050583">
    <property type="entry name" value="Mycobacterial_A85_antigen"/>
</dbReference>
<dbReference type="SUPFAM" id="SSF53474">
    <property type="entry name" value="alpha/beta-Hydrolases"/>
    <property type="match status" value="1"/>
</dbReference>
<dbReference type="GO" id="GO:0008849">
    <property type="term" value="F:enterochelin esterase activity"/>
    <property type="evidence" value="ECO:0007669"/>
    <property type="project" value="InterPro"/>
</dbReference>
<gene>
    <name evidence="6" type="primary">fes</name>
    <name evidence="6" type="ORF">NCTC13193_04213</name>
</gene>
<evidence type="ECO:0000256" key="2">
    <source>
        <dbReference type="ARBA" id="ARBA00022490"/>
    </source>
</evidence>
<reference evidence="6 7" key="1">
    <citation type="submission" date="2018-12" db="EMBL/GenBank/DDBJ databases">
        <authorList>
            <consortium name="Pathogen Informatics"/>
        </authorList>
    </citation>
    <scope>NUCLEOTIDE SEQUENCE [LARGE SCALE GENOMIC DNA]</scope>
    <source>
        <strain evidence="6 7">NCTC13193</strain>
    </source>
</reference>
<keyword evidence="3" id="KW-0378">Hydrolase</keyword>
<feature type="domain" description="Enterochelin esterase N-terminal" evidence="5">
    <location>
        <begin position="44"/>
        <end position="175"/>
    </location>
</feature>
<dbReference type="PANTHER" id="PTHR48098:SF3">
    <property type="entry name" value="IRON(III) ENTEROBACTIN ESTERASE"/>
    <property type="match status" value="1"/>
</dbReference>
<organism evidence="6 7">
    <name type="scientific">Serratia fonticola</name>
    <dbReference type="NCBI Taxonomy" id="47917"/>
    <lineage>
        <taxon>Bacteria</taxon>
        <taxon>Pseudomonadati</taxon>
        <taxon>Pseudomonadota</taxon>
        <taxon>Gammaproteobacteria</taxon>
        <taxon>Enterobacterales</taxon>
        <taxon>Yersiniaceae</taxon>
        <taxon>Serratia</taxon>
    </lineage>
</organism>
<dbReference type="PANTHER" id="PTHR48098">
    <property type="entry name" value="ENTEROCHELIN ESTERASE-RELATED"/>
    <property type="match status" value="1"/>
</dbReference>
<dbReference type="NCBIfam" id="NF007758">
    <property type="entry name" value="PRK10439.1"/>
    <property type="match status" value="1"/>
</dbReference>
<evidence type="ECO:0000256" key="1">
    <source>
        <dbReference type="ARBA" id="ARBA00004496"/>
    </source>
</evidence>
<comment type="subcellular location">
    <subcellularLocation>
        <location evidence="1">Cytoplasm</location>
    </subcellularLocation>
</comment>
<dbReference type="InterPro" id="IPR000801">
    <property type="entry name" value="Esterase-like"/>
</dbReference>
<evidence type="ECO:0000256" key="4">
    <source>
        <dbReference type="ARBA" id="ARBA00024201"/>
    </source>
</evidence>
<dbReference type="Pfam" id="PF00756">
    <property type="entry name" value="Esterase"/>
    <property type="match status" value="1"/>
</dbReference>
<dbReference type="EMBL" id="LR134492">
    <property type="protein sequence ID" value="VEI73535.1"/>
    <property type="molecule type" value="Genomic_DNA"/>
</dbReference>
<dbReference type="Pfam" id="PF11806">
    <property type="entry name" value="Enterochelin_N"/>
    <property type="match status" value="1"/>
</dbReference>
<proteinExistence type="inferred from homology"/>
<dbReference type="Gene3D" id="3.40.50.1820">
    <property type="entry name" value="alpha/beta hydrolase"/>
    <property type="match status" value="1"/>
</dbReference>
<evidence type="ECO:0000313" key="7">
    <source>
        <dbReference type="Proteomes" id="UP000270487"/>
    </source>
</evidence>
<dbReference type="GO" id="GO:0005506">
    <property type="term" value="F:iron ion binding"/>
    <property type="evidence" value="ECO:0007669"/>
    <property type="project" value="InterPro"/>
</dbReference>
<dbReference type="InterPro" id="IPR013783">
    <property type="entry name" value="Ig-like_fold"/>
</dbReference>
<name>A0A3S4X8R1_SERFO</name>
<dbReference type="GO" id="GO:0005737">
    <property type="term" value="C:cytoplasm"/>
    <property type="evidence" value="ECO:0007669"/>
    <property type="project" value="UniProtKB-SubCell"/>
</dbReference>
<sequence length="450" mass="51015">MKTEQQPASSTLLASKHAGSHGWWLDIARRGTPLVEPQDNGRWKVTFLWRDPQGGELTSAYQRVWIHINCLTDHHQASPPQSLQRLAGSDVWYWQTELQGDWRGSYCFIPCMEDRPFEPQGDNSHANMLSIRHWWHQVFARATHDLLNPYRAWPGVGGHTLSGLHMPQAPQQPAWRDFDNYAVTSGRCTPAPPAKLQRHTWHSQRLGTSRHVWIYSTGESNPAARPLAILLDGQFWANQMPVWDPLMQLTRTGQLPEAVYLLIDVIDQQHRARELTCNDEFWLALQEELLPQLADWAPHSREAANTVVAGQSFGGLGSLYAGLRWPEYFGATISQSGSFWWPRRDMLQLPTVPEDACWLIRQVEDGQLGACGKLKVFLEAGAHEKLVHRVNDRMAALLSETGHQVQYRLVEGGHDALCWRGGLLDGLQAHWSELANCRAELKPSANPFHA</sequence>
<dbReference type="InterPro" id="IPR029058">
    <property type="entry name" value="AB_hydrolase_fold"/>
</dbReference>
<dbReference type="GeneID" id="30323745"/>
<dbReference type="SUPFAM" id="SSF81296">
    <property type="entry name" value="E set domains"/>
    <property type="match status" value="1"/>
</dbReference>
<dbReference type="Gene3D" id="2.60.40.10">
    <property type="entry name" value="Immunoglobulins"/>
    <property type="match status" value="1"/>
</dbReference>
<evidence type="ECO:0000259" key="5">
    <source>
        <dbReference type="Pfam" id="PF11806"/>
    </source>
</evidence>
<comment type="similarity">
    <text evidence="4">Belongs to the Fes family.</text>
</comment>
<evidence type="ECO:0000313" key="6">
    <source>
        <dbReference type="EMBL" id="VEI73535.1"/>
    </source>
</evidence>
<keyword evidence="2" id="KW-0963">Cytoplasm</keyword>
<dbReference type="AlphaFoldDB" id="A0A3S4X8R1"/>
<dbReference type="InterPro" id="IPR021764">
    <property type="entry name" value="Enterochelin_esterase_N"/>
</dbReference>
<dbReference type="Proteomes" id="UP000270487">
    <property type="component" value="Chromosome"/>
</dbReference>
<dbReference type="InterPro" id="IPR014756">
    <property type="entry name" value="Ig_E-set"/>
</dbReference>
<accession>A0A3S4X8R1</accession>
<evidence type="ECO:0000256" key="3">
    <source>
        <dbReference type="ARBA" id="ARBA00022801"/>
    </source>
</evidence>
<dbReference type="RefSeq" id="WP_071784975.1">
    <property type="nucleotide sequence ID" value="NZ_CAMKJV010000014.1"/>
</dbReference>
<dbReference type="GO" id="GO:0006826">
    <property type="term" value="P:iron ion transport"/>
    <property type="evidence" value="ECO:0007669"/>
    <property type="project" value="InterPro"/>
</dbReference>